<dbReference type="Pfam" id="PF04947">
    <property type="entry name" value="Pox_VLTF3"/>
    <property type="match status" value="1"/>
</dbReference>
<dbReference type="EMBL" id="MN739188">
    <property type="protein sequence ID" value="QHS92719.1"/>
    <property type="molecule type" value="Genomic_DNA"/>
</dbReference>
<dbReference type="GO" id="GO:0046782">
    <property type="term" value="P:regulation of viral transcription"/>
    <property type="evidence" value="ECO:0007669"/>
    <property type="project" value="InterPro"/>
</dbReference>
<protein>
    <submittedName>
        <fullName evidence="1">Uncharacterized protein</fullName>
    </submittedName>
</protein>
<name>A0A6C0BMB5_9ZZZZ</name>
<proteinExistence type="predicted"/>
<dbReference type="InterPro" id="IPR007031">
    <property type="entry name" value="Poxvirus_VLTF3"/>
</dbReference>
<accession>A0A6C0BMB5</accession>
<reference evidence="1" key="1">
    <citation type="journal article" date="2020" name="Nature">
        <title>Giant virus diversity and host interactions through global metagenomics.</title>
        <authorList>
            <person name="Schulz F."/>
            <person name="Roux S."/>
            <person name="Paez-Espino D."/>
            <person name="Jungbluth S."/>
            <person name="Walsh D.A."/>
            <person name="Denef V.J."/>
            <person name="McMahon K.D."/>
            <person name="Konstantinidis K.T."/>
            <person name="Eloe-Fadrosh E.A."/>
            <person name="Kyrpides N.C."/>
            <person name="Woyke T."/>
        </authorList>
    </citation>
    <scope>NUCLEOTIDE SEQUENCE</scope>
    <source>
        <strain evidence="1">GVMAG-M-3300014204-73</strain>
    </source>
</reference>
<dbReference type="AlphaFoldDB" id="A0A6C0BMB5"/>
<sequence>MQTKKSISKKSNVDTDYNKQVKQFASEYRQLPLKRKKLKQIQRKYSSFSNKDPCVMDSDEFAAMHQLKTEINSLAQEITNLEQMNEMTDFYIKTGELMMDYYDTSPNKPSQSATASAILTTPMVASNIEKFLGNHSQPLLNLNSQVSPQRADLYEEFLIHTDPRHLPAPVYHAGDDFCPRCQIQRELIPNEATMICPKCGEEVQTIMESDKPSYHDPPHDNMYFAYKRINHFKEQLAHFQAKETTKIPQEVYDAVLVEFKKERRIDLSTLDKPRVKKYLQKYAHMGYNKYYENINQIIYHLNGIQPVSFTPETEDQLCNMFLKIQEPFERHCPPGRTNFLSYAYVIYKFCQLLGYTEFLPQFNLLKSKDKLCQQDKIWKKICVDLNWAFQPSTN</sequence>
<organism evidence="1">
    <name type="scientific">viral metagenome</name>
    <dbReference type="NCBI Taxonomy" id="1070528"/>
    <lineage>
        <taxon>unclassified sequences</taxon>
        <taxon>metagenomes</taxon>
        <taxon>organismal metagenomes</taxon>
    </lineage>
</organism>
<evidence type="ECO:0000313" key="1">
    <source>
        <dbReference type="EMBL" id="QHS92719.1"/>
    </source>
</evidence>